<dbReference type="eggNOG" id="ENOG502QQS7">
    <property type="taxonomic scope" value="Eukaryota"/>
</dbReference>
<evidence type="ECO:0000256" key="1">
    <source>
        <dbReference type="ARBA" id="ARBA00023125"/>
    </source>
</evidence>
<feature type="region of interest" description="Disordered" evidence="3">
    <location>
        <begin position="90"/>
        <end position="134"/>
    </location>
</feature>
<dbReference type="SMART" id="SM00674">
    <property type="entry name" value="CENPB"/>
    <property type="match status" value="1"/>
</dbReference>
<protein>
    <recommendedName>
        <fullName evidence="4">HTH CENPB-type domain-containing protein</fullName>
    </recommendedName>
</protein>
<evidence type="ECO:0000259" key="4">
    <source>
        <dbReference type="PROSITE" id="PS51253"/>
    </source>
</evidence>
<dbReference type="PROSITE" id="PS51253">
    <property type="entry name" value="HTH_CENPB"/>
    <property type="match status" value="1"/>
</dbReference>
<feature type="compositionally biased region" description="Polar residues" evidence="3">
    <location>
        <begin position="303"/>
        <end position="313"/>
    </location>
</feature>
<dbReference type="Pfam" id="PF04218">
    <property type="entry name" value="CENP-B_N"/>
    <property type="match status" value="1"/>
</dbReference>
<dbReference type="RefSeq" id="XP_007802294.1">
    <property type="nucleotide sequence ID" value="XM_007804103.1"/>
</dbReference>
<proteinExistence type="predicted"/>
<feature type="compositionally biased region" description="Polar residues" evidence="3">
    <location>
        <begin position="116"/>
        <end position="132"/>
    </location>
</feature>
<dbReference type="PANTHER" id="PTHR19303">
    <property type="entry name" value="TRANSPOSON"/>
    <property type="match status" value="1"/>
</dbReference>
<feature type="region of interest" description="Disordered" evidence="3">
    <location>
        <begin position="443"/>
        <end position="480"/>
    </location>
</feature>
<dbReference type="SUPFAM" id="SSF46689">
    <property type="entry name" value="Homeodomain-like"/>
    <property type="match status" value="2"/>
</dbReference>
<keyword evidence="2" id="KW-0539">Nucleus</keyword>
<keyword evidence="6" id="KW-1185">Reference proteome</keyword>
<feature type="region of interest" description="Disordered" evidence="3">
    <location>
        <begin position="256"/>
        <end position="314"/>
    </location>
</feature>
<evidence type="ECO:0000313" key="6">
    <source>
        <dbReference type="Proteomes" id="UP000019373"/>
    </source>
</evidence>
<dbReference type="Gene3D" id="1.10.10.60">
    <property type="entry name" value="Homeodomain-like"/>
    <property type="match status" value="2"/>
</dbReference>
<evidence type="ECO:0000256" key="3">
    <source>
        <dbReference type="SAM" id="MobiDB-lite"/>
    </source>
</evidence>
<dbReference type="InterPro" id="IPR006600">
    <property type="entry name" value="HTH_CenpB_DNA-bd_dom"/>
</dbReference>
<dbReference type="GeneID" id="19239938"/>
<dbReference type="HOGENOM" id="CLU_021861_1_0_1"/>
<feature type="compositionally biased region" description="Basic residues" evidence="3">
    <location>
        <begin position="548"/>
        <end position="557"/>
    </location>
</feature>
<dbReference type="PANTHER" id="PTHR19303:SF70">
    <property type="entry name" value="HTH CENPB-TYPE DOMAIN-CONTAINING PROTEIN"/>
    <property type="match status" value="1"/>
</dbReference>
<dbReference type="InterPro" id="IPR009057">
    <property type="entry name" value="Homeodomain-like_sf"/>
</dbReference>
<dbReference type="InterPro" id="IPR007889">
    <property type="entry name" value="HTH_Psq"/>
</dbReference>
<dbReference type="OrthoDB" id="9909311at2759"/>
<feature type="region of interest" description="Disordered" evidence="3">
    <location>
        <begin position="524"/>
        <end position="557"/>
    </location>
</feature>
<accession>U1G438</accession>
<dbReference type="Pfam" id="PF03221">
    <property type="entry name" value="HTH_Tnp_Tc5"/>
    <property type="match status" value="1"/>
</dbReference>
<evidence type="ECO:0000256" key="2">
    <source>
        <dbReference type="ARBA" id="ARBA00023242"/>
    </source>
</evidence>
<feature type="compositionally biased region" description="Low complexity" evidence="3">
    <location>
        <begin position="95"/>
        <end position="115"/>
    </location>
</feature>
<keyword evidence="1" id="KW-0238">DNA-binding</keyword>
<dbReference type="InterPro" id="IPR050863">
    <property type="entry name" value="CenT-Element_Derived"/>
</dbReference>
<dbReference type="OMA" id="QWPSMLT"/>
<reference evidence="6" key="1">
    <citation type="journal article" date="2014" name="BMC Genomics">
        <title>Genome characteristics reveal the impact of lichenization on lichen-forming fungus Endocarpon pusillum Hedwig (Verrucariales, Ascomycota).</title>
        <authorList>
            <person name="Wang Y.-Y."/>
            <person name="Liu B."/>
            <person name="Zhang X.-Y."/>
            <person name="Zhou Q.-M."/>
            <person name="Zhang T."/>
            <person name="Li H."/>
            <person name="Yu Y.-F."/>
            <person name="Zhang X.-L."/>
            <person name="Hao X.-Y."/>
            <person name="Wang M."/>
            <person name="Wang L."/>
            <person name="Wei J.-C."/>
        </authorList>
    </citation>
    <scope>NUCLEOTIDE SEQUENCE [LARGE SCALE GENOMIC DNA]</scope>
    <source>
        <strain evidence="6">Z07020 / HMAS-L-300199</strain>
    </source>
</reference>
<dbReference type="GO" id="GO:0005634">
    <property type="term" value="C:nucleus"/>
    <property type="evidence" value="ECO:0007669"/>
    <property type="project" value="TreeGrafter"/>
</dbReference>
<feature type="compositionally biased region" description="Low complexity" evidence="3">
    <location>
        <begin position="282"/>
        <end position="291"/>
    </location>
</feature>
<dbReference type="Proteomes" id="UP000019373">
    <property type="component" value="Unassembled WGS sequence"/>
</dbReference>
<gene>
    <name evidence="5" type="ORF">EPUS_04985</name>
</gene>
<feature type="domain" description="HTH CENPB-type" evidence="4">
    <location>
        <begin position="187"/>
        <end position="260"/>
    </location>
</feature>
<feature type="compositionally biased region" description="Polar residues" evidence="3">
    <location>
        <begin position="446"/>
        <end position="461"/>
    </location>
</feature>
<dbReference type="GO" id="GO:0003677">
    <property type="term" value="F:DNA binding"/>
    <property type="evidence" value="ECO:0007669"/>
    <property type="project" value="UniProtKB-KW"/>
</dbReference>
<dbReference type="EMBL" id="KE721116">
    <property type="protein sequence ID" value="ERF72067.1"/>
    <property type="molecule type" value="Genomic_DNA"/>
</dbReference>
<feature type="compositionally biased region" description="Polar residues" evidence="3">
    <location>
        <begin position="470"/>
        <end position="480"/>
    </location>
</feature>
<sequence>MESEQHHSPDTEHGEFQWMSMAGYPPNGPQNTSPVMPEYNPYTYGSSAVMPVEPAPFYGMARPPPYSSHQQLQPLHPLIVPPQWPSMLTSQSNYSTPSIPSASTTTPSSAVSSTSQPLQIRQTTTGGNTPRRTLTDEDRRRMCQYAEDNPGVKQTDIGLKFGVERSTVSKVLRQKEKYLFPHDGSQSPVKKSKGKFPDIERALANWARNESKRYALTDSMIREKARFFAATVGNNESQSKLNSTSWLERFKQKNNLGGRRLKKSPTESRPNFPEDGITIVDSSTTSTSHTSVEMSPMSPEDISPTTTDSSHGTARNGLPDGFFDFAGTGYRHTHSQSTASLNTGYSGMSIAPLLVSNPTSPQVTDAAVSPFSPDGGARLPPLESNFSRPRSQTVPNLNLEPDVMHKTDASDEITPKISDPSTMSNMLESPREEKPIFTNPFDAMKRTNSFPGPQNNRDTSMQPPPVPKSETASPIASPVVSPTQQEARRALEVVMTFFQSQPMGVVEPNEYMTMGKLMQKLELAQSPDGTPSLPGGLHRIDEEEGLRVTKKRSIRSL</sequence>
<feature type="compositionally biased region" description="Basic and acidic residues" evidence="3">
    <location>
        <begin position="538"/>
        <end position="547"/>
    </location>
</feature>
<dbReference type="AlphaFoldDB" id="U1G438"/>
<evidence type="ECO:0000313" key="5">
    <source>
        <dbReference type="EMBL" id="ERF72067.1"/>
    </source>
</evidence>
<organism evidence="5 6">
    <name type="scientific">Endocarpon pusillum (strain Z07020 / HMAS-L-300199)</name>
    <name type="common">Lichen-forming fungus</name>
    <dbReference type="NCBI Taxonomy" id="1263415"/>
    <lineage>
        <taxon>Eukaryota</taxon>
        <taxon>Fungi</taxon>
        <taxon>Dikarya</taxon>
        <taxon>Ascomycota</taxon>
        <taxon>Pezizomycotina</taxon>
        <taxon>Eurotiomycetes</taxon>
        <taxon>Chaetothyriomycetidae</taxon>
        <taxon>Verrucariales</taxon>
        <taxon>Verrucariaceae</taxon>
        <taxon>Endocarpon</taxon>
    </lineage>
</organism>
<name>U1G438_ENDPU</name>